<dbReference type="EMBL" id="UZAE01015136">
    <property type="protein sequence ID" value="VDO15307.1"/>
    <property type="molecule type" value="Genomic_DNA"/>
</dbReference>
<evidence type="ECO:0000256" key="3">
    <source>
        <dbReference type="ARBA" id="ARBA00022771"/>
    </source>
</evidence>
<evidence type="ECO:0000256" key="2">
    <source>
        <dbReference type="ARBA" id="ARBA00022723"/>
    </source>
</evidence>
<evidence type="ECO:0000256" key="4">
    <source>
        <dbReference type="ARBA" id="ARBA00022833"/>
    </source>
</evidence>
<evidence type="ECO:0000256" key="7">
    <source>
        <dbReference type="SAM" id="MobiDB-lite"/>
    </source>
</evidence>
<evidence type="ECO:0000256" key="1">
    <source>
        <dbReference type="ARBA" id="ARBA00004123"/>
    </source>
</evidence>
<dbReference type="Pfam" id="PF08429">
    <property type="entry name" value="PLU-1"/>
    <property type="match status" value="1"/>
</dbReference>
<dbReference type="STRING" id="102285.A0A0R3TZG0"/>
<dbReference type="PANTHER" id="PTHR46174">
    <property type="entry name" value="CXXC-TYPE ZINC FINGER PROTEIN 1"/>
    <property type="match status" value="1"/>
</dbReference>
<dbReference type="InterPro" id="IPR013083">
    <property type="entry name" value="Znf_RING/FYVE/PHD"/>
</dbReference>
<reference evidence="11" key="1">
    <citation type="submission" date="2017-02" db="UniProtKB">
        <authorList>
            <consortium name="WormBaseParasite"/>
        </authorList>
    </citation>
    <scope>IDENTIFICATION</scope>
</reference>
<keyword evidence="5" id="KW-0539">Nucleus</keyword>
<dbReference type="InterPro" id="IPR037869">
    <property type="entry name" value="Spp1/CFP1"/>
</dbReference>
<dbReference type="Gene3D" id="3.30.40.10">
    <property type="entry name" value="Zinc/RING finger domain, C3HC4 (zinc finger)"/>
    <property type="match status" value="1"/>
</dbReference>
<evidence type="ECO:0000313" key="10">
    <source>
        <dbReference type="Proteomes" id="UP000278807"/>
    </source>
</evidence>
<dbReference type="InterPro" id="IPR004198">
    <property type="entry name" value="Znf_C5HC2"/>
</dbReference>
<feature type="region of interest" description="Disordered" evidence="7">
    <location>
        <begin position="169"/>
        <end position="210"/>
    </location>
</feature>
<comment type="subcellular location">
    <subcellularLocation>
        <location evidence="1">Nucleus</location>
    </subcellularLocation>
</comment>
<dbReference type="InterPro" id="IPR019787">
    <property type="entry name" value="Znf_PHD-finger"/>
</dbReference>
<protein>
    <submittedName>
        <fullName evidence="11">PHD-type domain-containing protein</fullName>
    </submittedName>
</protein>
<keyword evidence="4" id="KW-0862">Zinc</keyword>
<gene>
    <name evidence="9" type="ORF">HNAJ_LOCUS13233</name>
</gene>
<dbReference type="GO" id="GO:0008270">
    <property type="term" value="F:zinc ion binding"/>
    <property type="evidence" value="ECO:0007669"/>
    <property type="project" value="UniProtKB-KW"/>
</dbReference>
<dbReference type="PROSITE" id="PS01359">
    <property type="entry name" value="ZF_PHD_1"/>
    <property type="match status" value="1"/>
</dbReference>
<dbReference type="PROSITE" id="PS50016">
    <property type="entry name" value="ZF_PHD_2"/>
    <property type="match status" value="1"/>
</dbReference>
<reference evidence="9 10" key="2">
    <citation type="submission" date="2018-11" db="EMBL/GenBank/DDBJ databases">
        <authorList>
            <consortium name="Pathogen Informatics"/>
        </authorList>
    </citation>
    <scope>NUCLEOTIDE SEQUENCE [LARGE SCALE GENOMIC DNA]</scope>
</reference>
<dbReference type="InterPro" id="IPR013637">
    <property type="entry name" value="Lys_sp_deMease-like_dom"/>
</dbReference>
<evidence type="ECO:0000313" key="9">
    <source>
        <dbReference type="EMBL" id="VDO15307.1"/>
    </source>
</evidence>
<dbReference type="WBParaSite" id="HNAJ_0001325901-mRNA-1">
    <property type="protein sequence ID" value="HNAJ_0001325901-mRNA-1"/>
    <property type="gene ID" value="HNAJ_0001325901"/>
</dbReference>
<dbReference type="Proteomes" id="UP000278807">
    <property type="component" value="Unassembled WGS sequence"/>
</dbReference>
<dbReference type="GO" id="GO:0048188">
    <property type="term" value="C:Set1C/COMPASS complex"/>
    <property type="evidence" value="ECO:0007669"/>
    <property type="project" value="InterPro"/>
</dbReference>
<dbReference type="Pfam" id="PF02928">
    <property type="entry name" value="zf-C5HC2"/>
    <property type="match status" value="1"/>
</dbReference>
<feature type="compositionally biased region" description="Polar residues" evidence="7">
    <location>
        <begin position="870"/>
        <end position="880"/>
    </location>
</feature>
<dbReference type="OrthoDB" id="1678912at2759"/>
<proteinExistence type="predicted"/>
<keyword evidence="2" id="KW-0479">Metal-binding</keyword>
<evidence type="ECO:0000259" key="8">
    <source>
        <dbReference type="PROSITE" id="PS50016"/>
    </source>
</evidence>
<dbReference type="SMART" id="SM00249">
    <property type="entry name" value="PHD"/>
    <property type="match status" value="1"/>
</dbReference>
<dbReference type="InterPro" id="IPR011011">
    <property type="entry name" value="Znf_FYVE_PHD"/>
</dbReference>
<dbReference type="GO" id="GO:0045893">
    <property type="term" value="P:positive regulation of DNA-templated transcription"/>
    <property type="evidence" value="ECO:0007669"/>
    <property type="project" value="TreeGrafter"/>
</dbReference>
<evidence type="ECO:0000313" key="11">
    <source>
        <dbReference type="WBParaSite" id="HNAJ_0001325901-mRNA-1"/>
    </source>
</evidence>
<evidence type="ECO:0000256" key="6">
    <source>
        <dbReference type="PROSITE-ProRule" id="PRU00146"/>
    </source>
</evidence>
<feature type="domain" description="PHD-type" evidence="8">
    <location>
        <begin position="687"/>
        <end position="738"/>
    </location>
</feature>
<sequence length="932" mass="106996">MLCLEHYQNCTCCPPEKQILIYRYDLDELKQISQRPQARIREYHEWKARVDDFLLIANSLPRVEIKKEVVGEDTKEEFEKETSNGKVHQSAPSEANIAVEPITIKAELEEIPPVSRISLQELIDLRDKGLRNVYPDNLIDALSAVITEVEEYATTVRSICHLKLDEKEASGDMKPSGSFAADSSPSEQMKSSPKKLKKESPEWSSQDIVQPDLPLNPDLAKLSLREFELFVEKVNKLPCEFPEMEELNLLKRRIEEWQVSAFEVLTLSSQIVQSEKEEDTDLARPLPPLPELQRVEDLVNFGRNIEVDLKPLLPLRYVLECLSWLNTIESIMNLLDGEASSEGGLGCDKRPTLKYLLDTEARGQRLTFYLLNYAAEDMKGGTAQQGDSTADTTIALEMAVSRYNRRLLAAINATQILEASMKKFLKAPHGSCHLLEAEKLVERTGNVLGTFSAAEELSAMCTKARSIMDHLNAFQRIIELNRVHRERSTEVDMHPGYATRKPSRADARIKLPEEFVQRIKLNTPESTPKLWLEFYNELCRGAKRLPFIFPDTSRIKKLLVVASRCYERLKAAFMPFEDESEFNVERFLEAALPRPKAALAILMYRDIEHFPSAQSLASDPGDCSSQAYAEACRRNVKVFMEQLNTGRSFDNLYDIVYSSMIDDELKLLHYLRKINNRKSKHRDQDSVFYCVCRQPGYSGFMLQCELCRDWFHKRCVGFSSKNVDVSRLRYVCPHCERTNRPELAEVILILKELVPHFLGQEDEDNEVTPPYRLGDWSKSVENIGSELTSVLSSIPLLLKFPFLTAVHLACERAFIFARRVKEVIDRRRDLWELLREYEAFSGVKIQWQNYNEAAILASTRSTRHQHHQQRGQAMGSSLSRSHLPPNVTRPPGMQPLVLRTSAPRSLVTSEERLQQLRHQQQQQQFGEKVYQQ</sequence>
<dbReference type="AlphaFoldDB" id="A0A0R3TZG0"/>
<name>A0A0R3TZG0_RODNA</name>
<dbReference type="InterPro" id="IPR001965">
    <property type="entry name" value="Znf_PHD"/>
</dbReference>
<organism evidence="11">
    <name type="scientific">Rodentolepis nana</name>
    <name type="common">Dwarf tapeworm</name>
    <name type="synonym">Hymenolepis nana</name>
    <dbReference type="NCBI Taxonomy" id="102285"/>
    <lineage>
        <taxon>Eukaryota</taxon>
        <taxon>Metazoa</taxon>
        <taxon>Spiralia</taxon>
        <taxon>Lophotrochozoa</taxon>
        <taxon>Platyhelminthes</taxon>
        <taxon>Cestoda</taxon>
        <taxon>Eucestoda</taxon>
        <taxon>Cyclophyllidea</taxon>
        <taxon>Hymenolepididae</taxon>
        <taxon>Rodentolepis</taxon>
    </lineage>
</organism>
<dbReference type="Pfam" id="PF00628">
    <property type="entry name" value="PHD"/>
    <property type="match status" value="1"/>
</dbReference>
<keyword evidence="3 6" id="KW-0863">Zinc-finger</keyword>
<dbReference type="SUPFAM" id="SSF57903">
    <property type="entry name" value="FYVE/PHD zinc finger"/>
    <property type="match status" value="1"/>
</dbReference>
<dbReference type="InterPro" id="IPR047970">
    <property type="entry name" value="KDM5A_PHD2"/>
</dbReference>
<feature type="region of interest" description="Disordered" evidence="7">
    <location>
        <begin position="859"/>
        <end position="896"/>
    </location>
</feature>
<keyword evidence="10" id="KW-1185">Reference proteome</keyword>
<evidence type="ECO:0000256" key="5">
    <source>
        <dbReference type="ARBA" id="ARBA00023242"/>
    </source>
</evidence>
<dbReference type="CDD" id="cd15606">
    <property type="entry name" value="PHD2_KDM5A"/>
    <property type="match status" value="1"/>
</dbReference>
<dbReference type="InterPro" id="IPR019786">
    <property type="entry name" value="Zinc_finger_PHD-type_CS"/>
</dbReference>
<dbReference type="PANTHER" id="PTHR46174:SF1">
    <property type="entry name" value="CXXC-TYPE ZINC FINGER PROTEIN 1"/>
    <property type="match status" value="1"/>
</dbReference>
<accession>A0A0R3TZG0</accession>